<organism evidence="2 3">
    <name type="scientific">Waterburya agarophytonicola KI4</name>
    <dbReference type="NCBI Taxonomy" id="2874699"/>
    <lineage>
        <taxon>Bacteria</taxon>
        <taxon>Bacillati</taxon>
        <taxon>Cyanobacteriota</taxon>
        <taxon>Cyanophyceae</taxon>
        <taxon>Pleurocapsales</taxon>
        <taxon>Hyellaceae</taxon>
        <taxon>Waterburya</taxon>
        <taxon>Waterburya agarophytonicola</taxon>
    </lineage>
</organism>
<dbReference type="Proteomes" id="UP000729733">
    <property type="component" value="Unassembled WGS sequence"/>
</dbReference>
<dbReference type="InterPro" id="IPR025324">
    <property type="entry name" value="DUF4230"/>
</dbReference>
<keyword evidence="1" id="KW-0472">Membrane</keyword>
<proteinExistence type="predicted"/>
<evidence type="ECO:0000313" key="2">
    <source>
        <dbReference type="EMBL" id="MCC0177590.1"/>
    </source>
</evidence>
<dbReference type="EMBL" id="JADWDC010000025">
    <property type="protein sequence ID" value="MCC0177590.1"/>
    <property type="molecule type" value="Genomic_DNA"/>
</dbReference>
<sequence length="246" mass="27510">MKTSKADLPFWQQLILLSVGGINLIVLLIIFSLWHTSDRALNFVGNLFKPQPVKLKIDSSTLIVERLQNLQELTTTVQTMEKIVPTSAERKLGDLPIATTRLLYIAQGEIRAGVDLGELTSQDIQIDRQRIEIDLPTAKILDRKIDVDRSRVYDYDRGFLNLGPDVAPQLQTLAQRSTLQEIVKTACDGGILDNANLRAQESISQLLTNLGYERVKVNTTVPASCEFNRDRQTVSEGEQLSPIVVN</sequence>
<comment type="caution">
    <text evidence="2">The sequence shown here is derived from an EMBL/GenBank/DDBJ whole genome shotgun (WGS) entry which is preliminary data.</text>
</comment>
<dbReference type="RefSeq" id="WP_229640655.1">
    <property type="nucleotide sequence ID" value="NZ_JADWDC010000025.1"/>
</dbReference>
<dbReference type="AlphaFoldDB" id="A0A964BTJ3"/>
<feature type="transmembrane region" description="Helical" evidence="1">
    <location>
        <begin position="14"/>
        <end position="34"/>
    </location>
</feature>
<protein>
    <submittedName>
        <fullName evidence="2">DUF4230 domain-containing protein</fullName>
    </submittedName>
</protein>
<dbReference type="Pfam" id="PF14014">
    <property type="entry name" value="DUF4230"/>
    <property type="match status" value="1"/>
</dbReference>
<keyword evidence="1" id="KW-0812">Transmembrane</keyword>
<accession>A0A964BTJ3</accession>
<evidence type="ECO:0000313" key="3">
    <source>
        <dbReference type="Proteomes" id="UP000729733"/>
    </source>
</evidence>
<reference evidence="2" key="1">
    <citation type="journal article" date="2021" name="Antonie Van Leeuwenhoek">
        <title>Draft genome and description of Waterburya agarophytonicola gen. nov. sp. nov. (Pleurocapsales, Cyanobacteria): a seaweed symbiont.</title>
        <authorList>
            <person name="Bonthond G."/>
            <person name="Shalygin S."/>
            <person name="Bayer T."/>
            <person name="Weinberger F."/>
        </authorList>
    </citation>
    <scope>NUCLEOTIDE SEQUENCE</scope>
    <source>
        <strain evidence="2">KI4</strain>
    </source>
</reference>
<keyword evidence="1" id="KW-1133">Transmembrane helix</keyword>
<name>A0A964BTJ3_9CYAN</name>
<gene>
    <name evidence="2" type="ORF">I4641_11435</name>
</gene>
<keyword evidence="3" id="KW-1185">Reference proteome</keyword>
<evidence type="ECO:0000256" key="1">
    <source>
        <dbReference type="SAM" id="Phobius"/>
    </source>
</evidence>